<dbReference type="STRING" id="485916.Dtox_2397"/>
<evidence type="ECO:0000256" key="3">
    <source>
        <dbReference type="ARBA" id="ARBA00022679"/>
    </source>
</evidence>
<evidence type="ECO:0000256" key="1">
    <source>
        <dbReference type="ARBA" id="ARBA00007228"/>
    </source>
</evidence>
<dbReference type="Gene3D" id="3.40.1280.10">
    <property type="match status" value="1"/>
</dbReference>
<sequence length="266" mass="28768">MLITSMDNPRIRYLKHLAKRRFRETEGKFIIEGVRFVEEALASAMSVEAVIYSAKLFQNNRGKELLECIYKSNVPFWEVTEPILESLSDTATPQGVVAVIKSVPTGLQEILTRVKKQLLVLVDGIQDPGNLGTIIRTSDAAGVDAVILSRGTVDLYNPKTLRATMGSLFHLPVIMAGEPVQAAELLLQAGIRLVVGMPQDCQPVYSVDLTGPVALVVGSEANGVSEGLKRLPAIPVNIPMPGHAESLNAAIAAAIMLYEAVRQRSV</sequence>
<dbReference type="InterPro" id="IPR029026">
    <property type="entry name" value="tRNA_m1G_MTases_N"/>
</dbReference>
<evidence type="ECO:0000313" key="5">
    <source>
        <dbReference type="EMBL" id="ACV63208.1"/>
    </source>
</evidence>
<dbReference type="GO" id="GO:0003723">
    <property type="term" value="F:RNA binding"/>
    <property type="evidence" value="ECO:0007669"/>
    <property type="project" value="InterPro"/>
</dbReference>
<accession>C8W0F3</accession>
<evidence type="ECO:0000259" key="4">
    <source>
        <dbReference type="SMART" id="SM00967"/>
    </source>
</evidence>
<dbReference type="KEGG" id="dae:Dtox_2397"/>
<dbReference type="CDD" id="cd18095">
    <property type="entry name" value="SpoU-like_rRNA-MTase"/>
    <property type="match status" value="1"/>
</dbReference>
<dbReference type="InterPro" id="IPR029028">
    <property type="entry name" value="Alpha/beta_knot_MTases"/>
</dbReference>
<dbReference type="PANTHER" id="PTHR43191">
    <property type="entry name" value="RRNA METHYLTRANSFERASE 3"/>
    <property type="match status" value="1"/>
</dbReference>
<dbReference type="Pfam" id="PF00588">
    <property type="entry name" value="SpoU_methylase"/>
    <property type="match status" value="1"/>
</dbReference>
<dbReference type="RefSeq" id="WP_015757909.1">
    <property type="nucleotide sequence ID" value="NC_013216.1"/>
</dbReference>
<dbReference type="GO" id="GO:0032259">
    <property type="term" value="P:methylation"/>
    <property type="evidence" value="ECO:0007669"/>
    <property type="project" value="UniProtKB-KW"/>
</dbReference>
<dbReference type="InterPro" id="IPR051259">
    <property type="entry name" value="rRNA_Methyltransferase"/>
</dbReference>
<dbReference type="GO" id="GO:0008173">
    <property type="term" value="F:RNA methyltransferase activity"/>
    <property type="evidence" value="ECO:0007669"/>
    <property type="project" value="InterPro"/>
</dbReference>
<keyword evidence="3 5" id="KW-0808">Transferase</keyword>
<dbReference type="SUPFAM" id="SSF75217">
    <property type="entry name" value="alpha/beta knot"/>
    <property type="match status" value="1"/>
</dbReference>
<keyword evidence="2 5" id="KW-0489">Methyltransferase</keyword>
<dbReference type="EMBL" id="CP001720">
    <property type="protein sequence ID" value="ACV63208.1"/>
    <property type="molecule type" value="Genomic_DNA"/>
</dbReference>
<feature type="domain" description="RNA 2-O ribose methyltransferase substrate binding" evidence="4">
    <location>
        <begin position="30"/>
        <end position="106"/>
    </location>
</feature>
<dbReference type="PANTHER" id="PTHR43191:SF2">
    <property type="entry name" value="RRNA METHYLTRANSFERASE 3, MITOCHONDRIAL"/>
    <property type="match status" value="1"/>
</dbReference>
<dbReference type="InterPro" id="IPR013123">
    <property type="entry name" value="SpoU_subst-bd"/>
</dbReference>
<dbReference type="HOGENOM" id="CLU_021322_3_2_9"/>
<dbReference type="Gene3D" id="3.30.1330.30">
    <property type="match status" value="1"/>
</dbReference>
<gene>
    <name evidence="5" type="ordered locus">Dtox_2397</name>
</gene>
<name>C8W0F3_DESAS</name>
<proteinExistence type="inferred from homology"/>
<dbReference type="GO" id="GO:0006396">
    <property type="term" value="P:RNA processing"/>
    <property type="evidence" value="ECO:0007669"/>
    <property type="project" value="InterPro"/>
</dbReference>
<evidence type="ECO:0000256" key="2">
    <source>
        <dbReference type="ARBA" id="ARBA00022603"/>
    </source>
</evidence>
<dbReference type="AlphaFoldDB" id="C8W0F3"/>
<dbReference type="Proteomes" id="UP000002217">
    <property type="component" value="Chromosome"/>
</dbReference>
<dbReference type="GO" id="GO:0005737">
    <property type="term" value="C:cytoplasm"/>
    <property type="evidence" value="ECO:0007669"/>
    <property type="project" value="UniProtKB-ARBA"/>
</dbReference>
<dbReference type="eggNOG" id="COG0566">
    <property type="taxonomic scope" value="Bacteria"/>
</dbReference>
<dbReference type="InterPro" id="IPR053888">
    <property type="entry name" value="MRM3-like_sub_bind"/>
</dbReference>
<dbReference type="SUPFAM" id="SSF55315">
    <property type="entry name" value="L30e-like"/>
    <property type="match status" value="1"/>
</dbReference>
<dbReference type="SMART" id="SM00967">
    <property type="entry name" value="SpoU_sub_bind"/>
    <property type="match status" value="1"/>
</dbReference>
<protein>
    <submittedName>
        <fullName evidence="5">tRNA/rRNA methyltransferase (SpoU)</fullName>
    </submittedName>
</protein>
<keyword evidence="6" id="KW-1185">Reference proteome</keyword>
<comment type="similarity">
    <text evidence="1">Belongs to the class IV-like SAM-binding methyltransferase superfamily. RNA methyltransferase TrmH family.</text>
</comment>
<evidence type="ECO:0000313" key="6">
    <source>
        <dbReference type="Proteomes" id="UP000002217"/>
    </source>
</evidence>
<dbReference type="InterPro" id="IPR029064">
    <property type="entry name" value="Ribosomal_eL30-like_sf"/>
</dbReference>
<reference evidence="5 6" key="1">
    <citation type="journal article" date="2009" name="Stand. Genomic Sci.">
        <title>Complete genome sequence of Desulfotomaculum acetoxidans type strain (5575).</title>
        <authorList>
            <person name="Spring S."/>
            <person name="Lapidus A."/>
            <person name="Schroder M."/>
            <person name="Gleim D."/>
            <person name="Sims D."/>
            <person name="Meincke L."/>
            <person name="Glavina Del Rio T."/>
            <person name="Tice H."/>
            <person name="Copeland A."/>
            <person name="Cheng J.F."/>
            <person name="Lucas S."/>
            <person name="Chen F."/>
            <person name="Nolan M."/>
            <person name="Bruce D."/>
            <person name="Goodwin L."/>
            <person name="Pitluck S."/>
            <person name="Ivanova N."/>
            <person name="Mavromatis K."/>
            <person name="Mikhailova N."/>
            <person name="Pati A."/>
            <person name="Chen A."/>
            <person name="Palaniappan K."/>
            <person name="Land M."/>
            <person name="Hauser L."/>
            <person name="Chang Y.J."/>
            <person name="Jeffries C.D."/>
            <person name="Chain P."/>
            <person name="Saunders E."/>
            <person name="Brettin T."/>
            <person name="Detter J.C."/>
            <person name="Goker M."/>
            <person name="Bristow J."/>
            <person name="Eisen J.A."/>
            <person name="Markowitz V."/>
            <person name="Hugenholtz P."/>
            <person name="Kyrpides N.C."/>
            <person name="Klenk H.P."/>
            <person name="Han C."/>
        </authorList>
    </citation>
    <scope>NUCLEOTIDE SEQUENCE [LARGE SCALE GENOMIC DNA]</scope>
    <source>
        <strain evidence="6">ATCC 49208 / DSM 771 / VKM B-1644</strain>
    </source>
</reference>
<organism evidence="5 6">
    <name type="scientific">Desulfofarcimen acetoxidans (strain ATCC 49208 / DSM 771 / KCTC 5769 / VKM B-1644 / 5575)</name>
    <name type="common">Desulfotomaculum acetoxidans</name>
    <dbReference type="NCBI Taxonomy" id="485916"/>
    <lineage>
        <taxon>Bacteria</taxon>
        <taxon>Bacillati</taxon>
        <taxon>Bacillota</taxon>
        <taxon>Clostridia</taxon>
        <taxon>Eubacteriales</taxon>
        <taxon>Peptococcaceae</taxon>
        <taxon>Desulfofarcimen</taxon>
    </lineage>
</organism>
<dbReference type="Pfam" id="PF22435">
    <property type="entry name" value="MRM3-like_sub_bind"/>
    <property type="match status" value="1"/>
</dbReference>
<dbReference type="OrthoDB" id="9794400at2"/>
<dbReference type="InterPro" id="IPR001537">
    <property type="entry name" value="SpoU_MeTrfase"/>
</dbReference>